<evidence type="ECO:0000313" key="3">
    <source>
        <dbReference type="Proteomes" id="UP000053825"/>
    </source>
</evidence>
<feature type="region of interest" description="Disordered" evidence="1">
    <location>
        <begin position="57"/>
        <end position="84"/>
    </location>
</feature>
<evidence type="ECO:0000256" key="1">
    <source>
        <dbReference type="SAM" id="MobiDB-lite"/>
    </source>
</evidence>
<proteinExistence type="predicted"/>
<feature type="compositionally biased region" description="Low complexity" evidence="1">
    <location>
        <begin position="68"/>
        <end position="84"/>
    </location>
</feature>
<dbReference type="EMBL" id="KQ414590">
    <property type="protein sequence ID" value="KOC70394.1"/>
    <property type="molecule type" value="Genomic_DNA"/>
</dbReference>
<dbReference type="AlphaFoldDB" id="A0A0L7RHV3"/>
<dbReference type="Proteomes" id="UP000053825">
    <property type="component" value="Unassembled WGS sequence"/>
</dbReference>
<sequence length="134" mass="14653">MFECCVDRVTASVYEVNSDWRVSRGRCDVESRVNPEGDSSLEPREKPELSLLEECLGGQKEEKEKEGQSANATASTTATATTTAAVHSPFESTVFISNLTIVAIFSEKKTSAGKCIEVVRSCSSGRKERQTKLK</sequence>
<reference evidence="2 3" key="1">
    <citation type="submission" date="2015-07" db="EMBL/GenBank/DDBJ databases">
        <title>The genome of Habropoda laboriosa.</title>
        <authorList>
            <person name="Pan H."/>
            <person name="Kapheim K."/>
        </authorList>
    </citation>
    <scope>NUCLEOTIDE SEQUENCE [LARGE SCALE GENOMIC DNA]</scope>
    <source>
        <strain evidence="2">0110345459</strain>
    </source>
</reference>
<keyword evidence="3" id="KW-1185">Reference proteome</keyword>
<name>A0A0L7RHV3_9HYME</name>
<gene>
    <name evidence="2" type="ORF">WH47_02897</name>
</gene>
<organism evidence="2 3">
    <name type="scientific">Habropoda laboriosa</name>
    <dbReference type="NCBI Taxonomy" id="597456"/>
    <lineage>
        <taxon>Eukaryota</taxon>
        <taxon>Metazoa</taxon>
        <taxon>Ecdysozoa</taxon>
        <taxon>Arthropoda</taxon>
        <taxon>Hexapoda</taxon>
        <taxon>Insecta</taxon>
        <taxon>Pterygota</taxon>
        <taxon>Neoptera</taxon>
        <taxon>Endopterygota</taxon>
        <taxon>Hymenoptera</taxon>
        <taxon>Apocrita</taxon>
        <taxon>Aculeata</taxon>
        <taxon>Apoidea</taxon>
        <taxon>Anthophila</taxon>
        <taxon>Apidae</taxon>
        <taxon>Habropoda</taxon>
    </lineage>
</organism>
<accession>A0A0L7RHV3</accession>
<protein>
    <submittedName>
        <fullName evidence="2">Uncharacterized protein</fullName>
    </submittedName>
</protein>
<evidence type="ECO:0000313" key="2">
    <source>
        <dbReference type="EMBL" id="KOC70394.1"/>
    </source>
</evidence>